<organism evidence="1 2">
    <name type="scientific">Sinanodonta woodiana</name>
    <name type="common">Chinese pond mussel</name>
    <name type="synonym">Anodonta woodiana</name>
    <dbReference type="NCBI Taxonomy" id="1069815"/>
    <lineage>
        <taxon>Eukaryota</taxon>
        <taxon>Metazoa</taxon>
        <taxon>Spiralia</taxon>
        <taxon>Lophotrochozoa</taxon>
        <taxon>Mollusca</taxon>
        <taxon>Bivalvia</taxon>
        <taxon>Autobranchia</taxon>
        <taxon>Heteroconchia</taxon>
        <taxon>Palaeoheterodonta</taxon>
        <taxon>Unionida</taxon>
        <taxon>Unionoidea</taxon>
        <taxon>Unionidae</taxon>
        <taxon>Unioninae</taxon>
        <taxon>Sinanodonta</taxon>
    </lineage>
</organism>
<keyword evidence="2" id="KW-1185">Reference proteome</keyword>
<sequence length="91" mass="10120">MVGLGMEMDMRDVDLVLHCGSERCARDGRHGISDILYNKFTISMKTASEDIVRIVTNVEKNCNGKQILQHMSIEHADANEPVPVCKGCEDV</sequence>
<proteinExistence type="predicted"/>
<comment type="caution">
    <text evidence="1">The sequence shown here is derived from an EMBL/GenBank/DDBJ whole genome shotgun (WGS) entry which is preliminary data.</text>
</comment>
<accession>A0ABD3W2Z2</accession>
<evidence type="ECO:0000313" key="2">
    <source>
        <dbReference type="Proteomes" id="UP001634394"/>
    </source>
</evidence>
<protein>
    <submittedName>
        <fullName evidence="1">Uncharacterized protein</fullName>
    </submittedName>
</protein>
<reference evidence="1 2" key="1">
    <citation type="submission" date="2024-11" db="EMBL/GenBank/DDBJ databases">
        <title>Chromosome-level genome assembly of the freshwater bivalve Anodonta woodiana.</title>
        <authorList>
            <person name="Chen X."/>
        </authorList>
    </citation>
    <scope>NUCLEOTIDE SEQUENCE [LARGE SCALE GENOMIC DNA]</scope>
    <source>
        <strain evidence="1">MN2024</strain>
        <tissue evidence="1">Gills</tissue>
    </source>
</reference>
<evidence type="ECO:0000313" key="1">
    <source>
        <dbReference type="EMBL" id="KAL3867930.1"/>
    </source>
</evidence>
<dbReference type="Proteomes" id="UP001634394">
    <property type="component" value="Unassembled WGS sequence"/>
</dbReference>
<dbReference type="AlphaFoldDB" id="A0ABD3W2Z2"/>
<name>A0ABD3W2Z2_SINWO</name>
<gene>
    <name evidence="1" type="ORF">ACJMK2_040772</name>
</gene>
<dbReference type="EMBL" id="JBJQND010000008">
    <property type="protein sequence ID" value="KAL3867930.1"/>
    <property type="molecule type" value="Genomic_DNA"/>
</dbReference>